<comment type="subcellular location">
    <subcellularLocation>
        <location evidence="1">Membrane</location>
        <topology evidence="1">Multi-pass membrane protein</topology>
    </subcellularLocation>
</comment>
<keyword evidence="3 7" id="KW-1133">Transmembrane helix</keyword>
<evidence type="ECO:0000256" key="3">
    <source>
        <dbReference type="ARBA" id="ARBA00022989"/>
    </source>
</evidence>
<keyword evidence="2 7" id="KW-0812">Transmembrane</keyword>
<evidence type="ECO:0000256" key="1">
    <source>
        <dbReference type="ARBA" id="ARBA00004141"/>
    </source>
</evidence>
<dbReference type="PANTHER" id="PTHR34441:SF1">
    <property type="entry name" value="MOTILE SPERM DOMAIN-CONTAINING 1"/>
    <property type="match status" value="1"/>
</dbReference>
<gene>
    <name evidence="9" type="ORF">g.39159</name>
    <name evidence="10" type="ORF">g.39160</name>
</gene>
<dbReference type="SUPFAM" id="SSF49354">
    <property type="entry name" value="PapD-like"/>
    <property type="match status" value="1"/>
</dbReference>
<feature type="transmembrane region" description="Helical" evidence="7">
    <location>
        <begin position="190"/>
        <end position="210"/>
    </location>
</feature>
<sequence length="213" mass="23731">MQSGVDGKVPVFVFPNTITFYIEDQSTHKQVLTIYNPYDLAVKFKVLCTAPKKYTVVDPEGSIKPQCCIDIVIRHNVVTQNNCHITDKFRIQMFDHVTKQVIGKRDVTATLISGESGRSTPDKEFFEQLSPSKSSKLPQQQYSIVQRADPRSDPNKSSGPNIIILTIAAVCIVALLLPTEGDDSSLTFKLPVHLKLVFSYVLGLVTMVILKPH</sequence>
<evidence type="ECO:0000259" key="8">
    <source>
        <dbReference type="Pfam" id="PF00635"/>
    </source>
</evidence>
<name>A0A1B6D1E0_9HEMI</name>
<dbReference type="InterPro" id="IPR008962">
    <property type="entry name" value="PapD-like_sf"/>
</dbReference>
<evidence type="ECO:0000256" key="5">
    <source>
        <dbReference type="ARBA" id="ARBA00070425"/>
    </source>
</evidence>
<dbReference type="EMBL" id="GEDC01017776">
    <property type="protein sequence ID" value="JAS19522.1"/>
    <property type="molecule type" value="Transcribed_RNA"/>
</dbReference>
<dbReference type="Pfam" id="PF00635">
    <property type="entry name" value="Motile_Sperm"/>
    <property type="match status" value="1"/>
</dbReference>
<dbReference type="EMBL" id="GEDC01008464">
    <property type="protein sequence ID" value="JAS28834.1"/>
    <property type="molecule type" value="Transcribed_RNA"/>
</dbReference>
<accession>A0A1B6D1E0</accession>
<dbReference type="InterPro" id="IPR039283">
    <property type="entry name" value="MOSPD1/3"/>
</dbReference>
<feature type="region of interest" description="Disordered" evidence="6">
    <location>
        <begin position="130"/>
        <end position="156"/>
    </location>
</feature>
<evidence type="ECO:0000256" key="4">
    <source>
        <dbReference type="ARBA" id="ARBA00023136"/>
    </source>
</evidence>
<dbReference type="FunFam" id="2.60.40.10:FF:000676">
    <property type="entry name" value="motile sperm domain-containing protein 3"/>
    <property type="match status" value="1"/>
</dbReference>
<feature type="compositionally biased region" description="Low complexity" evidence="6">
    <location>
        <begin position="130"/>
        <end position="141"/>
    </location>
</feature>
<evidence type="ECO:0000313" key="9">
    <source>
        <dbReference type="EMBL" id="JAS19522.1"/>
    </source>
</evidence>
<evidence type="ECO:0000256" key="2">
    <source>
        <dbReference type="ARBA" id="ARBA00022692"/>
    </source>
</evidence>
<feature type="transmembrane region" description="Helical" evidence="7">
    <location>
        <begin position="161"/>
        <end position="178"/>
    </location>
</feature>
<evidence type="ECO:0000256" key="7">
    <source>
        <dbReference type="SAM" id="Phobius"/>
    </source>
</evidence>
<reference evidence="9" key="1">
    <citation type="submission" date="2015-12" db="EMBL/GenBank/DDBJ databases">
        <title>De novo transcriptome assembly of four potential Pierce s Disease insect vectors from Arizona vineyards.</title>
        <authorList>
            <person name="Tassone E.E."/>
        </authorList>
    </citation>
    <scope>NUCLEOTIDE SEQUENCE</scope>
</reference>
<dbReference type="Gene3D" id="2.60.40.10">
    <property type="entry name" value="Immunoglobulins"/>
    <property type="match status" value="1"/>
</dbReference>
<feature type="domain" description="MSP" evidence="8">
    <location>
        <begin position="11"/>
        <end position="95"/>
    </location>
</feature>
<dbReference type="PANTHER" id="PTHR34441">
    <property type="entry name" value="MOTILE SPERM DOMAIN-CONTAINING PROTEIN 1"/>
    <property type="match status" value="1"/>
</dbReference>
<protein>
    <recommendedName>
        <fullName evidence="5">Motile sperm domain-containing protein 3</fullName>
    </recommendedName>
</protein>
<dbReference type="GO" id="GO:0005737">
    <property type="term" value="C:cytoplasm"/>
    <property type="evidence" value="ECO:0007669"/>
    <property type="project" value="TreeGrafter"/>
</dbReference>
<organism evidence="9">
    <name type="scientific">Clastoptera arizonana</name>
    <name type="common">Arizona spittle bug</name>
    <dbReference type="NCBI Taxonomy" id="38151"/>
    <lineage>
        <taxon>Eukaryota</taxon>
        <taxon>Metazoa</taxon>
        <taxon>Ecdysozoa</taxon>
        <taxon>Arthropoda</taxon>
        <taxon>Hexapoda</taxon>
        <taxon>Insecta</taxon>
        <taxon>Pterygota</taxon>
        <taxon>Neoptera</taxon>
        <taxon>Paraneoptera</taxon>
        <taxon>Hemiptera</taxon>
        <taxon>Auchenorrhyncha</taxon>
        <taxon>Cercopoidea</taxon>
        <taxon>Clastopteridae</taxon>
        <taxon>Clastoptera</taxon>
    </lineage>
</organism>
<dbReference type="InterPro" id="IPR013783">
    <property type="entry name" value="Ig-like_fold"/>
</dbReference>
<evidence type="ECO:0000313" key="10">
    <source>
        <dbReference type="EMBL" id="JAS28834.1"/>
    </source>
</evidence>
<dbReference type="AlphaFoldDB" id="A0A1B6D1E0"/>
<dbReference type="GO" id="GO:0016020">
    <property type="term" value="C:membrane"/>
    <property type="evidence" value="ECO:0007669"/>
    <property type="project" value="UniProtKB-SubCell"/>
</dbReference>
<evidence type="ECO:0000256" key="6">
    <source>
        <dbReference type="SAM" id="MobiDB-lite"/>
    </source>
</evidence>
<proteinExistence type="predicted"/>
<dbReference type="InterPro" id="IPR000535">
    <property type="entry name" value="MSP_dom"/>
</dbReference>
<keyword evidence="4 7" id="KW-0472">Membrane</keyword>